<keyword evidence="3" id="KW-0862">Zinc</keyword>
<dbReference type="RefSeq" id="WP_106513592.1">
    <property type="nucleotide sequence ID" value="NZ_PXYI01000004.1"/>
</dbReference>
<protein>
    <submittedName>
        <fullName evidence="6">Aldehyde-activating protein</fullName>
    </submittedName>
</protein>
<dbReference type="GO" id="GO:0046872">
    <property type="term" value="F:metal ion binding"/>
    <property type="evidence" value="ECO:0007669"/>
    <property type="project" value="UniProtKB-KW"/>
</dbReference>
<feature type="domain" description="CENP-V/GFA" evidence="5">
    <location>
        <begin position="2"/>
        <end position="116"/>
    </location>
</feature>
<dbReference type="GO" id="GO:0016846">
    <property type="term" value="F:carbon-sulfur lyase activity"/>
    <property type="evidence" value="ECO:0007669"/>
    <property type="project" value="InterPro"/>
</dbReference>
<name>A0A2P7QP10_9SPHN</name>
<sequence>MLTGGCHCGDVRYRMPEDVIHCSFCYCVDCRRHAGAPVVAWAGVKAGELVIEGTPNEYRSSADTIRSFCGRCGTGLFYVNDVVLPGMIDVQIATLDEPETLAPAMHVQVAERLSWMKAGRSLPEFDRYPG</sequence>
<comment type="caution">
    <text evidence="6">The sequence shown here is derived from an EMBL/GenBank/DDBJ whole genome shotgun (WGS) entry which is preliminary data.</text>
</comment>
<dbReference type="PANTHER" id="PTHR33337:SF40">
    <property type="entry name" value="CENP-V_GFA DOMAIN-CONTAINING PROTEIN-RELATED"/>
    <property type="match status" value="1"/>
</dbReference>
<proteinExistence type="inferred from homology"/>
<dbReference type="Pfam" id="PF04828">
    <property type="entry name" value="GFA"/>
    <property type="match status" value="1"/>
</dbReference>
<dbReference type="PROSITE" id="PS51891">
    <property type="entry name" value="CENP_V_GFA"/>
    <property type="match status" value="1"/>
</dbReference>
<evidence type="ECO:0000256" key="1">
    <source>
        <dbReference type="ARBA" id="ARBA00005495"/>
    </source>
</evidence>
<dbReference type="SUPFAM" id="SSF51316">
    <property type="entry name" value="Mss4-like"/>
    <property type="match status" value="1"/>
</dbReference>
<keyword evidence="4" id="KW-0456">Lyase</keyword>
<reference evidence="6 7" key="1">
    <citation type="submission" date="2018-03" db="EMBL/GenBank/DDBJ databases">
        <title>The draft genome of Sphingosinicella sp. GL-C-18.</title>
        <authorList>
            <person name="Liu L."/>
            <person name="Li L."/>
            <person name="Liang L."/>
            <person name="Zhang X."/>
            <person name="Wang T."/>
        </authorList>
    </citation>
    <scope>NUCLEOTIDE SEQUENCE [LARGE SCALE GENOMIC DNA]</scope>
    <source>
        <strain evidence="6 7">GL-C-18</strain>
    </source>
</reference>
<dbReference type="InterPro" id="IPR011057">
    <property type="entry name" value="Mss4-like_sf"/>
</dbReference>
<evidence type="ECO:0000259" key="5">
    <source>
        <dbReference type="PROSITE" id="PS51891"/>
    </source>
</evidence>
<dbReference type="PANTHER" id="PTHR33337">
    <property type="entry name" value="GFA DOMAIN-CONTAINING PROTEIN"/>
    <property type="match status" value="1"/>
</dbReference>
<dbReference type="EMBL" id="PXYI01000004">
    <property type="protein sequence ID" value="PSJ39696.1"/>
    <property type="molecule type" value="Genomic_DNA"/>
</dbReference>
<dbReference type="AlphaFoldDB" id="A0A2P7QP10"/>
<evidence type="ECO:0000256" key="2">
    <source>
        <dbReference type="ARBA" id="ARBA00022723"/>
    </source>
</evidence>
<dbReference type="Proteomes" id="UP000241167">
    <property type="component" value="Unassembled WGS sequence"/>
</dbReference>
<evidence type="ECO:0000313" key="6">
    <source>
        <dbReference type="EMBL" id="PSJ39696.1"/>
    </source>
</evidence>
<dbReference type="InterPro" id="IPR006913">
    <property type="entry name" value="CENP-V/GFA"/>
</dbReference>
<evidence type="ECO:0000256" key="3">
    <source>
        <dbReference type="ARBA" id="ARBA00022833"/>
    </source>
</evidence>
<keyword evidence="2" id="KW-0479">Metal-binding</keyword>
<evidence type="ECO:0000256" key="4">
    <source>
        <dbReference type="ARBA" id="ARBA00023239"/>
    </source>
</evidence>
<gene>
    <name evidence="6" type="ORF">C7I55_14000</name>
</gene>
<organism evidence="6 7">
    <name type="scientific">Allosphingosinicella deserti</name>
    <dbReference type="NCBI Taxonomy" id="2116704"/>
    <lineage>
        <taxon>Bacteria</taxon>
        <taxon>Pseudomonadati</taxon>
        <taxon>Pseudomonadota</taxon>
        <taxon>Alphaproteobacteria</taxon>
        <taxon>Sphingomonadales</taxon>
        <taxon>Sphingomonadaceae</taxon>
        <taxon>Allosphingosinicella</taxon>
    </lineage>
</organism>
<accession>A0A2P7QP10</accession>
<comment type="similarity">
    <text evidence="1">Belongs to the Gfa family.</text>
</comment>
<dbReference type="Gene3D" id="3.90.1590.10">
    <property type="entry name" value="glutathione-dependent formaldehyde- activating enzyme (gfa)"/>
    <property type="match status" value="1"/>
</dbReference>
<keyword evidence="7" id="KW-1185">Reference proteome</keyword>
<dbReference type="OrthoDB" id="7186766at2"/>
<evidence type="ECO:0000313" key="7">
    <source>
        <dbReference type="Proteomes" id="UP000241167"/>
    </source>
</evidence>